<feature type="region of interest" description="Disordered" evidence="1">
    <location>
        <begin position="13"/>
        <end position="80"/>
    </location>
</feature>
<feature type="compositionally biased region" description="Low complexity" evidence="1">
    <location>
        <begin position="71"/>
        <end position="80"/>
    </location>
</feature>
<name>W3VI98_MOEAP</name>
<comment type="caution">
    <text evidence="2">The sequence shown here is derived from an EMBL/GenBank/DDBJ whole genome shotgun (WGS) entry which is preliminary data.</text>
</comment>
<feature type="compositionally biased region" description="Basic and acidic residues" evidence="1">
    <location>
        <begin position="49"/>
        <end position="67"/>
    </location>
</feature>
<accession>W3VI98</accession>
<dbReference type="AlphaFoldDB" id="W3VI98"/>
<organism evidence="2 3">
    <name type="scientific">Moesziomyces aphidis</name>
    <name type="common">Pseudozyma aphidis</name>
    <dbReference type="NCBI Taxonomy" id="84754"/>
    <lineage>
        <taxon>Eukaryota</taxon>
        <taxon>Fungi</taxon>
        <taxon>Dikarya</taxon>
        <taxon>Basidiomycota</taxon>
        <taxon>Ustilaginomycotina</taxon>
        <taxon>Ustilaginomycetes</taxon>
        <taxon>Ustilaginales</taxon>
        <taxon>Ustilaginaceae</taxon>
        <taxon>Moesziomyces</taxon>
    </lineage>
</organism>
<evidence type="ECO:0000256" key="1">
    <source>
        <dbReference type="SAM" id="MobiDB-lite"/>
    </source>
</evidence>
<feature type="compositionally biased region" description="Acidic residues" evidence="1">
    <location>
        <begin position="31"/>
        <end position="40"/>
    </location>
</feature>
<proteinExistence type="predicted"/>
<keyword evidence="3" id="KW-1185">Reference proteome</keyword>
<feature type="compositionally biased region" description="Basic and acidic residues" evidence="1">
    <location>
        <begin position="13"/>
        <end position="22"/>
    </location>
</feature>
<sequence length="106" mass="11590">MACPAHISAAVQRHFERDRHSEASATLYAPDLDDDDEDEGYAGFGGDIGEPHPRDRALDREGPEQKRTARSSNLPPSLPPFSLDVCAALRQAGSGQRGFDFRHCTP</sequence>
<dbReference type="HOGENOM" id="CLU_2224347_0_0_1"/>
<dbReference type="Proteomes" id="UP000019462">
    <property type="component" value="Unassembled WGS sequence"/>
</dbReference>
<evidence type="ECO:0000313" key="3">
    <source>
        <dbReference type="Proteomes" id="UP000019462"/>
    </source>
</evidence>
<protein>
    <submittedName>
        <fullName evidence="2">Uncharacterized protein</fullName>
    </submittedName>
</protein>
<reference evidence="2 3" key="1">
    <citation type="journal article" date="2014" name="Genome Announc.">
        <title>Genome sequence of the basidiomycetous fungus Pseudozyma aphidis DSM70725, an efficient producer of biosurfactant mannosylerythritol lipids.</title>
        <authorList>
            <person name="Lorenz S."/>
            <person name="Guenther M."/>
            <person name="Grumaz C."/>
            <person name="Rupp S."/>
            <person name="Zibek S."/>
            <person name="Sohn K."/>
        </authorList>
    </citation>
    <scope>NUCLEOTIDE SEQUENCE [LARGE SCALE GENOMIC DNA]</scope>
    <source>
        <strain evidence="3">ATCC 32657 / CBS 517.83 / DSM 70725 / JCM 10318 / NBRC 10182 / NRRL Y-7954 / St-0401</strain>
    </source>
</reference>
<evidence type="ECO:0000313" key="2">
    <source>
        <dbReference type="EMBL" id="ETS61220.1"/>
    </source>
</evidence>
<dbReference type="EMBL" id="AWNI01000022">
    <property type="protein sequence ID" value="ETS61220.1"/>
    <property type="molecule type" value="Genomic_DNA"/>
</dbReference>
<gene>
    <name evidence="2" type="ORF">PaG_05181</name>
</gene>